<dbReference type="InterPro" id="IPR036514">
    <property type="entry name" value="SGNH_hydro_sf"/>
</dbReference>
<dbReference type="AlphaFoldDB" id="A0A1N7HIJ9"/>
<reference evidence="1 2" key="1">
    <citation type="submission" date="2017-01" db="EMBL/GenBank/DDBJ databases">
        <authorList>
            <person name="Mah S.A."/>
            <person name="Swanson W.J."/>
            <person name="Moy G.W."/>
            <person name="Vacquier V.D."/>
        </authorList>
    </citation>
    <scope>NUCLEOTIDE SEQUENCE [LARGE SCALE GENOMIC DNA]</scope>
    <source>
        <strain evidence="1 2">DSM 29590</strain>
    </source>
</reference>
<sequence length="318" mass="34676">MGTSSMIWIGAGILALACAGAFWALRAAPSSPNAEEMQAAYRAAPLAAPDGGLQVYHLGHSLVGRDMPAMLQQLAPEGHGHHSQLGWGTSLREHWEPDLAINGFDAENDHPAFRPAREAIASGAYDAIVLTEMVEIEDAINYHKSPFYLKKWAKLARSGGADTRIYLYETWHHLDDPAGWLERLDRDFEGAWQARILRPAHDPDAAPVRIIPAGQVMAALVRRVEASGGIGPVQAKADLFRLNEDGSQDMIHLNDLGHYLVALTHYAVLYHRDPTGLPHTLRRADGSVAQSPGRDLALAMQETVWSVVRGMPSTGVAR</sequence>
<evidence type="ECO:0000313" key="1">
    <source>
        <dbReference type="EMBL" id="SIS24724.1"/>
    </source>
</evidence>
<protein>
    <submittedName>
        <fullName evidence="1">Uncharacterized protein</fullName>
    </submittedName>
</protein>
<dbReference type="GO" id="GO:0016788">
    <property type="term" value="F:hydrolase activity, acting on ester bonds"/>
    <property type="evidence" value="ECO:0007669"/>
    <property type="project" value="UniProtKB-ARBA"/>
</dbReference>
<keyword evidence="2" id="KW-1185">Reference proteome</keyword>
<dbReference type="Proteomes" id="UP000186019">
    <property type="component" value="Unassembled WGS sequence"/>
</dbReference>
<organism evidence="1 2">
    <name type="scientific">Roseovarius nanhaiticus</name>
    <dbReference type="NCBI Taxonomy" id="573024"/>
    <lineage>
        <taxon>Bacteria</taxon>
        <taxon>Pseudomonadati</taxon>
        <taxon>Pseudomonadota</taxon>
        <taxon>Alphaproteobacteria</taxon>
        <taxon>Rhodobacterales</taxon>
        <taxon>Roseobacteraceae</taxon>
        <taxon>Roseovarius</taxon>
    </lineage>
</organism>
<dbReference type="STRING" id="573024.SAMN05216208_2154"/>
<dbReference type="RefSeq" id="WP_244512574.1">
    <property type="nucleotide sequence ID" value="NZ_FOAC01000002.1"/>
</dbReference>
<evidence type="ECO:0000313" key="2">
    <source>
        <dbReference type="Proteomes" id="UP000186019"/>
    </source>
</evidence>
<accession>A0A1N7HIJ9</accession>
<dbReference type="Gene3D" id="3.40.50.1110">
    <property type="entry name" value="SGNH hydrolase"/>
    <property type="match status" value="1"/>
</dbReference>
<dbReference type="EMBL" id="FTNV01000003">
    <property type="protein sequence ID" value="SIS24724.1"/>
    <property type="molecule type" value="Genomic_DNA"/>
</dbReference>
<proteinExistence type="predicted"/>
<gene>
    <name evidence="1" type="ORF">SAMN05421666_3162</name>
</gene>
<name>A0A1N7HIJ9_9RHOB</name>